<dbReference type="Proteomes" id="UP001457282">
    <property type="component" value="Unassembled WGS sequence"/>
</dbReference>
<dbReference type="AlphaFoldDB" id="A0AAW1Y9M9"/>
<name>A0AAW1Y9M9_RUBAR</name>
<sequence length="169" mass="18444">MGGTRAIGSMPSMMGMELRAGLEVVDTRVNIDKDRGMVMGFIDFTLGTLTLGSGVMGRVMVWEYRRARMVAVMLVNSSMELSMDLGATILEMEIDMQASILETKSMDLVSITLLMVIVMKGHGMKAASKLSEQFRLLGEQHRTLLTTGGVAAVKAVQNRMDGKFCDTNV</sequence>
<gene>
    <name evidence="2" type="ORF">M0R45_011272</name>
</gene>
<keyword evidence="1" id="KW-0812">Transmembrane</keyword>
<evidence type="ECO:0000313" key="3">
    <source>
        <dbReference type="Proteomes" id="UP001457282"/>
    </source>
</evidence>
<dbReference type="EMBL" id="JBEDUW010000002">
    <property type="protein sequence ID" value="KAK9945773.1"/>
    <property type="molecule type" value="Genomic_DNA"/>
</dbReference>
<feature type="transmembrane region" description="Helical" evidence="1">
    <location>
        <begin position="38"/>
        <end position="61"/>
    </location>
</feature>
<protein>
    <submittedName>
        <fullName evidence="2">Uncharacterized protein</fullName>
    </submittedName>
</protein>
<keyword evidence="3" id="KW-1185">Reference proteome</keyword>
<organism evidence="2 3">
    <name type="scientific">Rubus argutus</name>
    <name type="common">Southern blackberry</name>
    <dbReference type="NCBI Taxonomy" id="59490"/>
    <lineage>
        <taxon>Eukaryota</taxon>
        <taxon>Viridiplantae</taxon>
        <taxon>Streptophyta</taxon>
        <taxon>Embryophyta</taxon>
        <taxon>Tracheophyta</taxon>
        <taxon>Spermatophyta</taxon>
        <taxon>Magnoliopsida</taxon>
        <taxon>eudicotyledons</taxon>
        <taxon>Gunneridae</taxon>
        <taxon>Pentapetalae</taxon>
        <taxon>rosids</taxon>
        <taxon>fabids</taxon>
        <taxon>Rosales</taxon>
        <taxon>Rosaceae</taxon>
        <taxon>Rosoideae</taxon>
        <taxon>Rosoideae incertae sedis</taxon>
        <taxon>Rubus</taxon>
    </lineage>
</organism>
<keyword evidence="1" id="KW-1133">Transmembrane helix</keyword>
<evidence type="ECO:0000313" key="2">
    <source>
        <dbReference type="EMBL" id="KAK9945773.1"/>
    </source>
</evidence>
<comment type="caution">
    <text evidence="2">The sequence shown here is derived from an EMBL/GenBank/DDBJ whole genome shotgun (WGS) entry which is preliminary data.</text>
</comment>
<evidence type="ECO:0000256" key="1">
    <source>
        <dbReference type="SAM" id="Phobius"/>
    </source>
</evidence>
<accession>A0AAW1Y9M9</accession>
<proteinExistence type="predicted"/>
<reference evidence="2 3" key="1">
    <citation type="journal article" date="2023" name="G3 (Bethesda)">
        <title>A chromosome-length genome assembly and annotation of blackberry (Rubus argutus, cv. 'Hillquist').</title>
        <authorList>
            <person name="Bruna T."/>
            <person name="Aryal R."/>
            <person name="Dudchenko O."/>
            <person name="Sargent D.J."/>
            <person name="Mead D."/>
            <person name="Buti M."/>
            <person name="Cavallini A."/>
            <person name="Hytonen T."/>
            <person name="Andres J."/>
            <person name="Pham M."/>
            <person name="Weisz D."/>
            <person name="Mascagni F."/>
            <person name="Usai G."/>
            <person name="Natali L."/>
            <person name="Bassil N."/>
            <person name="Fernandez G.E."/>
            <person name="Lomsadze A."/>
            <person name="Armour M."/>
            <person name="Olukolu B."/>
            <person name="Poorten T."/>
            <person name="Britton C."/>
            <person name="Davik J."/>
            <person name="Ashrafi H."/>
            <person name="Aiden E.L."/>
            <person name="Borodovsky M."/>
            <person name="Worthington M."/>
        </authorList>
    </citation>
    <scope>NUCLEOTIDE SEQUENCE [LARGE SCALE GENOMIC DNA]</scope>
    <source>
        <strain evidence="2">PI 553951</strain>
    </source>
</reference>
<keyword evidence="1" id="KW-0472">Membrane</keyword>